<dbReference type="AlphaFoldDB" id="A0AAF0IZA8"/>
<dbReference type="PROSITE" id="PS50102">
    <property type="entry name" value="RRM"/>
    <property type="match status" value="1"/>
</dbReference>
<evidence type="ECO:0000256" key="2">
    <source>
        <dbReference type="PROSITE-ProRule" id="PRU00176"/>
    </source>
</evidence>
<feature type="region of interest" description="Disordered" evidence="3">
    <location>
        <begin position="92"/>
        <end position="129"/>
    </location>
</feature>
<evidence type="ECO:0000313" key="6">
    <source>
        <dbReference type="Proteomes" id="UP001214415"/>
    </source>
</evidence>
<keyword evidence="1 2" id="KW-0694">RNA-binding</keyword>
<dbReference type="SUPFAM" id="SSF54928">
    <property type="entry name" value="RNA-binding domain, RBD"/>
    <property type="match status" value="1"/>
</dbReference>
<proteinExistence type="predicted"/>
<reference evidence="5" key="1">
    <citation type="submission" date="2023-03" db="EMBL/GenBank/DDBJ databases">
        <title>Mating type loci evolution in Malassezia.</title>
        <authorList>
            <person name="Coelho M.A."/>
        </authorList>
    </citation>
    <scope>NUCLEOTIDE SEQUENCE</scope>
    <source>
        <strain evidence="5">CBS 12830</strain>
    </source>
</reference>
<dbReference type="PANTHER" id="PTHR15481:SF0">
    <property type="entry name" value="LD23870P-RELATED"/>
    <property type="match status" value="1"/>
</dbReference>
<dbReference type="InterPro" id="IPR012677">
    <property type="entry name" value="Nucleotide-bd_a/b_plait_sf"/>
</dbReference>
<evidence type="ECO:0000313" key="5">
    <source>
        <dbReference type="EMBL" id="WFD23272.1"/>
    </source>
</evidence>
<keyword evidence="6" id="KW-1185">Reference proteome</keyword>
<dbReference type="PANTHER" id="PTHR15481">
    <property type="entry name" value="RIBONUCLEIC ACID BINDING PROTEIN S1"/>
    <property type="match status" value="1"/>
</dbReference>
<sequence length="129" mass="14600">MSNDDAPRHTALPTVVYVYGLTQRVHERHIDDIFGHYGPIVRLRLFRTNVRPWAVLEYDTAEAADRAMAHMDQGQIDGAHVTVSLTQRADLEVREPRGLSRTPRDRGWSAPRADTDYAPVDRGWPASPV</sequence>
<dbReference type="GO" id="GO:0005737">
    <property type="term" value="C:cytoplasm"/>
    <property type="evidence" value="ECO:0007669"/>
    <property type="project" value="TreeGrafter"/>
</dbReference>
<accession>A0AAF0IZA8</accession>
<evidence type="ECO:0000256" key="1">
    <source>
        <dbReference type="ARBA" id="ARBA00022884"/>
    </source>
</evidence>
<dbReference type="Pfam" id="PF00076">
    <property type="entry name" value="RRM_1"/>
    <property type="match status" value="1"/>
</dbReference>
<dbReference type="Proteomes" id="UP001214415">
    <property type="component" value="Chromosome 3"/>
</dbReference>
<gene>
    <name evidence="5" type="ORF">MEQU1_001961</name>
</gene>
<feature type="compositionally biased region" description="Basic and acidic residues" evidence="3">
    <location>
        <begin position="92"/>
        <end position="107"/>
    </location>
</feature>
<dbReference type="Gene3D" id="3.30.70.330">
    <property type="match status" value="1"/>
</dbReference>
<dbReference type="SMART" id="SM00360">
    <property type="entry name" value="RRM"/>
    <property type="match status" value="1"/>
</dbReference>
<dbReference type="GO" id="GO:0005654">
    <property type="term" value="C:nucleoplasm"/>
    <property type="evidence" value="ECO:0007669"/>
    <property type="project" value="TreeGrafter"/>
</dbReference>
<dbReference type="EMBL" id="CP119902">
    <property type="protein sequence ID" value="WFD23272.1"/>
    <property type="molecule type" value="Genomic_DNA"/>
</dbReference>
<evidence type="ECO:0000259" key="4">
    <source>
        <dbReference type="PROSITE" id="PS50102"/>
    </source>
</evidence>
<dbReference type="InterPro" id="IPR035979">
    <property type="entry name" value="RBD_domain_sf"/>
</dbReference>
<name>A0AAF0IZA8_9BASI</name>
<dbReference type="GO" id="GO:0061574">
    <property type="term" value="C:ASAP complex"/>
    <property type="evidence" value="ECO:0007669"/>
    <property type="project" value="TreeGrafter"/>
</dbReference>
<dbReference type="InterPro" id="IPR000504">
    <property type="entry name" value="RRM_dom"/>
</dbReference>
<feature type="domain" description="RRM" evidence="4">
    <location>
        <begin position="14"/>
        <end position="88"/>
    </location>
</feature>
<dbReference type="GO" id="GO:0000398">
    <property type="term" value="P:mRNA splicing, via spliceosome"/>
    <property type="evidence" value="ECO:0007669"/>
    <property type="project" value="TreeGrafter"/>
</dbReference>
<evidence type="ECO:0000256" key="3">
    <source>
        <dbReference type="SAM" id="MobiDB-lite"/>
    </source>
</evidence>
<dbReference type="GO" id="GO:0003723">
    <property type="term" value="F:RNA binding"/>
    <property type="evidence" value="ECO:0007669"/>
    <property type="project" value="UniProtKB-UniRule"/>
</dbReference>
<protein>
    <recommendedName>
        <fullName evidence="4">RRM domain-containing protein</fullName>
    </recommendedName>
</protein>
<organism evidence="5 6">
    <name type="scientific">Malassezia equina</name>
    <dbReference type="NCBI Taxonomy" id="1381935"/>
    <lineage>
        <taxon>Eukaryota</taxon>
        <taxon>Fungi</taxon>
        <taxon>Dikarya</taxon>
        <taxon>Basidiomycota</taxon>
        <taxon>Ustilaginomycotina</taxon>
        <taxon>Malasseziomycetes</taxon>
        <taxon>Malasseziales</taxon>
        <taxon>Malasseziaceae</taxon>
        <taxon>Malassezia</taxon>
    </lineage>
</organism>